<keyword evidence="2" id="KW-0732">Signal</keyword>
<feature type="coiled-coil region" evidence="1">
    <location>
        <begin position="48"/>
        <end position="75"/>
    </location>
</feature>
<name>A0AAW9NYT0_9BACL</name>
<evidence type="ECO:0000313" key="3">
    <source>
        <dbReference type="EMBL" id="MEC1180250.1"/>
    </source>
</evidence>
<feature type="signal peptide" evidence="2">
    <location>
        <begin position="1"/>
        <end position="25"/>
    </location>
</feature>
<evidence type="ECO:0008006" key="5">
    <source>
        <dbReference type="Google" id="ProtNLM"/>
    </source>
</evidence>
<feature type="coiled-coil region" evidence="1">
    <location>
        <begin position="332"/>
        <end position="373"/>
    </location>
</feature>
<sequence length="421" mass="49491">MRAKFIVIYLCCLYCVFSIAQTVQAEESISIITKDKAIELAIGNHGNVRLLEAKINALQSQKNYIENERDELENIEQPVATILPTNIEFFIEQFPEFDQLADEEKLAVEQLVTTQILINTSLNQLIKGQTAARNQELQEKIKLQREELNKAAIAAEIDKNKNQIDLERTTEAIKYYIAQKYITLLLLEAEIEQFKMEQSYIEKDIQDFIVMKEHGLIHNKDFEKKSNELKVIEEKLNEKERAYQFYMEELKLEIGLPYNQAISLEKVDIAISKLSINELEAKISKMFTVRTMEENIRLNEEQYTNTDSDKTDLKDYYYHSLQATKYEKEVLMKELNAKVKKLDLEQETLFTQIENLQKSKEDLIIDKKDLEAQFEVGLITSIERDKIDRDIQRIESKIDMCKYQYYLLHEKYNRALNGYLL</sequence>
<keyword evidence="4" id="KW-1185">Reference proteome</keyword>
<dbReference type="RefSeq" id="WP_326124826.1">
    <property type="nucleotide sequence ID" value="NZ_JARSFG010000024.1"/>
</dbReference>
<feature type="coiled-coil region" evidence="1">
    <location>
        <begin position="219"/>
        <end position="249"/>
    </location>
</feature>
<evidence type="ECO:0000256" key="1">
    <source>
        <dbReference type="SAM" id="Coils"/>
    </source>
</evidence>
<keyword evidence="1" id="KW-0175">Coiled coil</keyword>
<evidence type="ECO:0000256" key="2">
    <source>
        <dbReference type="SAM" id="SignalP"/>
    </source>
</evidence>
<organism evidence="3 4">
    <name type="scientific">Metasolibacillus meyeri</name>
    <dbReference type="NCBI Taxonomy" id="1071052"/>
    <lineage>
        <taxon>Bacteria</taxon>
        <taxon>Bacillati</taxon>
        <taxon>Bacillota</taxon>
        <taxon>Bacilli</taxon>
        <taxon>Bacillales</taxon>
        <taxon>Caryophanaceae</taxon>
        <taxon>Metasolibacillus</taxon>
    </lineage>
</organism>
<evidence type="ECO:0000313" key="4">
    <source>
        <dbReference type="Proteomes" id="UP001344888"/>
    </source>
</evidence>
<accession>A0AAW9NYT0</accession>
<protein>
    <recommendedName>
        <fullName evidence="5">TolC family protein</fullName>
    </recommendedName>
</protein>
<dbReference type="EMBL" id="JARSFG010000024">
    <property type="protein sequence ID" value="MEC1180250.1"/>
    <property type="molecule type" value="Genomic_DNA"/>
</dbReference>
<comment type="caution">
    <text evidence="3">The sequence shown here is derived from an EMBL/GenBank/DDBJ whole genome shotgun (WGS) entry which is preliminary data.</text>
</comment>
<dbReference type="Proteomes" id="UP001344888">
    <property type="component" value="Unassembled WGS sequence"/>
</dbReference>
<dbReference type="SUPFAM" id="SSF56954">
    <property type="entry name" value="Outer membrane efflux proteins (OEP)"/>
    <property type="match status" value="1"/>
</dbReference>
<feature type="coiled-coil region" evidence="1">
    <location>
        <begin position="127"/>
        <end position="163"/>
    </location>
</feature>
<proteinExistence type="predicted"/>
<feature type="chain" id="PRO_5043320217" description="TolC family protein" evidence="2">
    <location>
        <begin position="26"/>
        <end position="421"/>
    </location>
</feature>
<gene>
    <name evidence="3" type="ORF">P9B03_17235</name>
</gene>
<reference evidence="3 4" key="1">
    <citation type="submission" date="2023-03" db="EMBL/GenBank/DDBJ databases">
        <title>Bacillus Genome Sequencing.</title>
        <authorList>
            <person name="Dunlap C."/>
        </authorList>
    </citation>
    <scope>NUCLEOTIDE SEQUENCE [LARGE SCALE GENOMIC DNA]</scope>
    <source>
        <strain evidence="3 4">B-59205</strain>
    </source>
</reference>
<dbReference type="AlphaFoldDB" id="A0AAW9NYT0"/>